<dbReference type="Proteomes" id="UP000436522">
    <property type="component" value="Unassembled WGS sequence"/>
</dbReference>
<accession>A0A640VTB3</accession>
<gene>
    <name evidence="1" type="ORF">So717_32060</name>
</gene>
<dbReference type="AlphaFoldDB" id="A0A640VTB3"/>
<proteinExistence type="predicted"/>
<comment type="caution">
    <text evidence="1">The sequence shown here is derived from an EMBL/GenBank/DDBJ whole genome shotgun (WGS) entry which is preliminary data.</text>
</comment>
<reference evidence="1 2" key="1">
    <citation type="submission" date="2019-12" db="EMBL/GenBank/DDBJ databases">
        <title>Roseobacter cerasinus sp. nov., isolated from seawater around aquaculture.</title>
        <authorList>
            <person name="Muramatsu S."/>
            <person name="Takabe Y."/>
            <person name="Mori K."/>
            <person name="Takaichi S."/>
            <person name="Hanada S."/>
        </authorList>
    </citation>
    <scope>NUCLEOTIDE SEQUENCE [LARGE SCALE GENOMIC DNA]</scope>
    <source>
        <strain evidence="1 2">AI77</strain>
    </source>
</reference>
<evidence type="ECO:0000313" key="1">
    <source>
        <dbReference type="EMBL" id="GFE51453.1"/>
    </source>
</evidence>
<dbReference type="EMBL" id="BLIV01000006">
    <property type="protein sequence ID" value="GFE51453.1"/>
    <property type="molecule type" value="Genomic_DNA"/>
</dbReference>
<sequence>MRECRQGGAALEPDQRVPELPRMRSNKECLKRLSKNDSADAAHPLFRPTQAQCAYWAAPDLGPEAVLQKVRGTF</sequence>
<organism evidence="1 2">
    <name type="scientific">Roseobacter cerasinus</name>
    <dbReference type="NCBI Taxonomy" id="2602289"/>
    <lineage>
        <taxon>Bacteria</taxon>
        <taxon>Pseudomonadati</taxon>
        <taxon>Pseudomonadota</taxon>
        <taxon>Alphaproteobacteria</taxon>
        <taxon>Rhodobacterales</taxon>
        <taxon>Roseobacteraceae</taxon>
        <taxon>Roseobacter</taxon>
    </lineage>
</organism>
<protein>
    <submittedName>
        <fullName evidence="1">Uncharacterized protein</fullName>
    </submittedName>
</protein>
<keyword evidence="2" id="KW-1185">Reference proteome</keyword>
<evidence type="ECO:0000313" key="2">
    <source>
        <dbReference type="Proteomes" id="UP000436522"/>
    </source>
</evidence>
<name>A0A640VTB3_9RHOB</name>